<dbReference type="Proteomes" id="UP000322699">
    <property type="component" value="Unassembled WGS sequence"/>
</dbReference>
<accession>A0A5B1CBF2</accession>
<comment type="caution">
    <text evidence="1">The sequence shown here is derived from an EMBL/GenBank/DDBJ whole genome shotgun (WGS) entry which is preliminary data.</text>
</comment>
<reference evidence="1 2" key="1">
    <citation type="submission" date="2019-08" db="EMBL/GenBank/DDBJ databases">
        <title>Deep-cultivation of Planctomycetes and their phenomic and genomic characterization uncovers novel biology.</title>
        <authorList>
            <person name="Wiegand S."/>
            <person name="Jogler M."/>
            <person name="Boedeker C."/>
            <person name="Pinto D."/>
            <person name="Vollmers J."/>
            <person name="Rivas-Marin E."/>
            <person name="Kohn T."/>
            <person name="Peeters S.H."/>
            <person name="Heuer A."/>
            <person name="Rast P."/>
            <person name="Oberbeckmann S."/>
            <person name="Bunk B."/>
            <person name="Jeske O."/>
            <person name="Meyerdierks A."/>
            <person name="Storesund J.E."/>
            <person name="Kallscheuer N."/>
            <person name="Luecker S."/>
            <person name="Lage O.M."/>
            <person name="Pohl T."/>
            <person name="Merkel B.J."/>
            <person name="Hornburger P."/>
            <person name="Mueller R.-W."/>
            <person name="Bruemmer F."/>
            <person name="Labrenz M."/>
            <person name="Spormann A.M."/>
            <person name="Op Den Camp H."/>
            <person name="Overmann J."/>
            <person name="Amann R."/>
            <person name="Jetten M.S.M."/>
            <person name="Mascher T."/>
            <person name="Medema M.H."/>
            <person name="Devos D.P."/>
            <person name="Kaster A.-K."/>
            <person name="Ovreas L."/>
            <person name="Rohde M."/>
            <person name="Galperin M.Y."/>
            <person name="Jogler C."/>
        </authorList>
    </citation>
    <scope>NUCLEOTIDE SEQUENCE [LARGE SCALE GENOMIC DNA]</scope>
    <source>
        <strain evidence="1 2">LF1</strain>
    </source>
</reference>
<dbReference type="EMBL" id="VRLW01000018">
    <property type="protein sequence ID" value="KAA1256853.1"/>
    <property type="molecule type" value="Genomic_DNA"/>
</dbReference>
<protein>
    <submittedName>
        <fullName evidence="1">Uncharacterized protein</fullName>
    </submittedName>
</protein>
<evidence type="ECO:0000313" key="2">
    <source>
        <dbReference type="Proteomes" id="UP000322699"/>
    </source>
</evidence>
<name>A0A5B1CBF2_9BACT</name>
<proteinExistence type="predicted"/>
<dbReference type="AlphaFoldDB" id="A0A5B1CBF2"/>
<evidence type="ECO:0000313" key="1">
    <source>
        <dbReference type="EMBL" id="KAA1256853.1"/>
    </source>
</evidence>
<keyword evidence="2" id="KW-1185">Reference proteome</keyword>
<sequence>MARKSVVIRRKAAEINALNVGLHESSRMERECSHRGSQSENSLDVLRMLLSARCNGISIVAGSEREGDQKLGNFLGSYVPLSQSDNGMHHRGGGI</sequence>
<organism evidence="1 2">
    <name type="scientific">Rubripirellula obstinata</name>
    <dbReference type="NCBI Taxonomy" id="406547"/>
    <lineage>
        <taxon>Bacteria</taxon>
        <taxon>Pseudomonadati</taxon>
        <taxon>Planctomycetota</taxon>
        <taxon>Planctomycetia</taxon>
        <taxon>Pirellulales</taxon>
        <taxon>Pirellulaceae</taxon>
        <taxon>Rubripirellula</taxon>
    </lineage>
</organism>
<gene>
    <name evidence="1" type="ORF">LF1_58510</name>
</gene>